<dbReference type="InterPro" id="IPR011006">
    <property type="entry name" value="CheY-like_superfamily"/>
</dbReference>
<gene>
    <name evidence="12" type="ORF">H9Y05_06715</name>
</gene>
<dbReference type="PROSITE" id="PS51755">
    <property type="entry name" value="OMPR_PHOB"/>
    <property type="match status" value="1"/>
</dbReference>
<evidence type="ECO:0000259" key="10">
    <source>
        <dbReference type="PROSITE" id="PS50110"/>
    </source>
</evidence>
<protein>
    <recommendedName>
        <fullName evidence="1">Phosphate regulon transcriptional regulatory protein PhoB</fullName>
    </recommendedName>
</protein>
<keyword evidence="2 8" id="KW-0597">Phosphoprotein</keyword>
<accession>A0A8J6P5F9</accession>
<evidence type="ECO:0000313" key="13">
    <source>
        <dbReference type="Proteomes" id="UP000652681"/>
    </source>
</evidence>
<keyword evidence="13" id="KW-1185">Reference proteome</keyword>
<dbReference type="InterPro" id="IPR001867">
    <property type="entry name" value="OmpR/PhoB-type_DNA-bd"/>
</dbReference>
<dbReference type="Pfam" id="PF00072">
    <property type="entry name" value="Response_reg"/>
    <property type="match status" value="1"/>
</dbReference>
<feature type="modified residue" description="4-aspartylphosphate" evidence="8">
    <location>
        <position position="51"/>
    </location>
</feature>
<evidence type="ECO:0000256" key="5">
    <source>
        <dbReference type="ARBA" id="ARBA00023125"/>
    </source>
</evidence>
<dbReference type="InterPro" id="IPR001789">
    <property type="entry name" value="Sig_transdc_resp-reg_receiver"/>
</dbReference>
<dbReference type="PANTHER" id="PTHR48111">
    <property type="entry name" value="REGULATOR OF RPOS"/>
    <property type="match status" value="1"/>
</dbReference>
<dbReference type="SMART" id="SM00862">
    <property type="entry name" value="Trans_reg_C"/>
    <property type="match status" value="1"/>
</dbReference>
<keyword evidence="4" id="KW-0805">Transcription regulation</keyword>
<dbReference type="SUPFAM" id="SSF52172">
    <property type="entry name" value="CheY-like"/>
    <property type="match status" value="1"/>
</dbReference>
<dbReference type="FunFam" id="1.10.10.10:FF:000018">
    <property type="entry name" value="DNA-binding response regulator ResD"/>
    <property type="match status" value="1"/>
</dbReference>
<organism evidence="12 13">
    <name type="scientific">Taishania pollutisoli</name>
    <dbReference type="NCBI Taxonomy" id="2766479"/>
    <lineage>
        <taxon>Bacteria</taxon>
        <taxon>Pseudomonadati</taxon>
        <taxon>Bacteroidota</taxon>
        <taxon>Flavobacteriia</taxon>
        <taxon>Flavobacteriales</taxon>
        <taxon>Crocinitomicaceae</taxon>
        <taxon>Taishania</taxon>
    </lineage>
</organism>
<dbReference type="Gene3D" id="6.10.250.690">
    <property type="match status" value="1"/>
</dbReference>
<evidence type="ECO:0000256" key="8">
    <source>
        <dbReference type="PROSITE-ProRule" id="PRU00169"/>
    </source>
</evidence>
<dbReference type="Pfam" id="PF00486">
    <property type="entry name" value="Trans_reg_C"/>
    <property type="match status" value="1"/>
</dbReference>
<keyword evidence="3" id="KW-0902">Two-component regulatory system</keyword>
<dbReference type="GO" id="GO:0000976">
    <property type="term" value="F:transcription cis-regulatory region binding"/>
    <property type="evidence" value="ECO:0007669"/>
    <property type="project" value="TreeGrafter"/>
</dbReference>
<sequence>MKILIIDDEDDIREILKYNLSKEGYETFDANNGESGLKKCIEINPDLVLLDIMMPGMDGIEVCETIRKTPGLENVLICFLTARGEDYSQIAGLDAGADDFVAKPIKPKVLISRINAILRRKSGESKSYSEGLVINRERYHVELNGQVIQLPRKEFELLALLASKPGTVFEREVILDSVWGSEIVVGDRTIDVHIRKLREKIGSDYIVTIKGIGYKYQEKE</sequence>
<comment type="caution">
    <text evidence="12">The sequence shown here is derived from an EMBL/GenBank/DDBJ whole genome shotgun (WGS) entry which is preliminary data.</text>
</comment>
<dbReference type="InterPro" id="IPR039420">
    <property type="entry name" value="WalR-like"/>
</dbReference>
<dbReference type="EMBL" id="JACVEL010000003">
    <property type="protein sequence ID" value="MBC9812169.1"/>
    <property type="molecule type" value="Genomic_DNA"/>
</dbReference>
<proteinExistence type="predicted"/>
<evidence type="ECO:0000313" key="12">
    <source>
        <dbReference type="EMBL" id="MBC9812169.1"/>
    </source>
</evidence>
<dbReference type="SUPFAM" id="SSF46894">
    <property type="entry name" value="C-terminal effector domain of the bipartite response regulators"/>
    <property type="match status" value="1"/>
</dbReference>
<dbReference type="Proteomes" id="UP000652681">
    <property type="component" value="Unassembled WGS sequence"/>
</dbReference>
<evidence type="ECO:0000259" key="11">
    <source>
        <dbReference type="PROSITE" id="PS51755"/>
    </source>
</evidence>
<dbReference type="GO" id="GO:0000156">
    <property type="term" value="F:phosphorelay response regulator activity"/>
    <property type="evidence" value="ECO:0007669"/>
    <property type="project" value="TreeGrafter"/>
</dbReference>
<dbReference type="InterPro" id="IPR016032">
    <property type="entry name" value="Sig_transdc_resp-reg_C-effctor"/>
</dbReference>
<evidence type="ECO:0000256" key="6">
    <source>
        <dbReference type="ARBA" id="ARBA00023163"/>
    </source>
</evidence>
<feature type="domain" description="Response regulatory" evidence="10">
    <location>
        <begin position="2"/>
        <end position="118"/>
    </location>
</feature>
<dbReference type="FunFam" id="3.40.50.2300:FF:000001">
    <property type="entry name" value="DNA-binding response regulator PhoB"/>
    <property type="match status" value="1"/>
</dbReference>
<evidence type="ECO:0000256" key="4">
    <source>
        <dbReference type="ARBA" id="ARBA00023015"/>
    </source>
</evidence>
<dbReference type="PROSITE" id="PS50110">
    <property type="entry name" value="RESPONSE_REGULATORY"/>
    <property type="match status" value="1"/>
</dbReference>
<evidence type="ECO:0000256" key="2">
    <source>
        <dbReference type="ARBA" id="ARBA00022553"/>
    </source>
</evidence>
<comment type="function">
    <text evidence="7">This protein is a positive regulator for the phosphate regulon. Transcription of this operon is positively regulated by PhoB and PhoR when phosphate is limited.</text>
</comment>
<dbReference type="CDD" id="cd00383">
    <property type="entry name" value="trans_reg_C"/>
    <property type="match status" value="1"/>
</dbReference>
<feature type="domain" description="OmpR/PhoB-type" evidence="11">
    <location>
        <begin position="123"/>
        <end position="218"/>
    </location>
</feature>
<feature type="DNA-binding region" description="OmpR/PhoB-type" evidence="9">
    <location>
        <begin position="123"/>
        <end position="218"/>
    </location>
</feature>
<keyword evidence="6" id="KW-0804">Transcription</keyword>
<dbReference type="GO" id="GO:0006355">
    <property type="term" value="P:regulation of DNA-templated transcription"/>
    <property type="evidence" value="ECO:0007669"/>
    <property type="project" value="InterPro"/>
</dbReference>
<keyword evidence="5 9" id="KW-0238">DNA-binding</keyword>
<evidence type="ECO:0000256" key="3">
    <source>
        <dbReference type="ARBA" id="ARBA00023012"/>
    </source>
</evidence>
<dbReference type="Gene3D" id="3.40.50.2300">
    <property type="match status" value="1"/>
</dbReference>
<dbReference type="GO" id="GO:0032993">
    <property type="term" value="C:protein-DNA complex"/>
    <property type="evidence" value="ECO:0007669"/>
    <property type="project" value="TreeGrafter"/>
</dbReference>
<evidence type="ECO:0000256" key="9">
    <source>
        <dbReference type="PROSITE-ProRule" id="PRU01091"/>
    </source>
</evidence>
<dbReference type="Gene3D" id="1.10.10.10">
    <property type="entry name" value="Winged helix-like DNA-binding domain superfamily/Winged helix DNA-binding domain"/>
    <property type="match status" value="1"/>
</dbReference>
<dbReference type="AlphaFoldDB" id="A0A8J6P5F9"/>
<name>A0A8J6P5F9_9FLAO</name>
<dbReference type="GO" id="GO:0005829">
    <property type="term" value="C:cytosol"/>
    <property type="evidence" value="ECO:0007669"/>
    <property type="project" value="TreeGrafter"/>
</dbReference>
<evidence type="ECO:0000256" key="7">
    <source>
        <dbReference type="ARBA" id="ARBA00024735"/>
    </source>
</evidence>
<reference evidence="12" key="1">
    <citation type="submission" date="2020-09" db="EMBL/GenBank/DDBJ databases">
        <title>Taishania pollutisoli gen. nov., sp. nov., Isolated from Tetrabromobisphenol A-Contaminated Soil.</title>
        <authorList>
            <person name="Chen Q."/>
        </authorList>
    </citation>
    <scope>NUCLEOTIDE SEQUENCE</scope>
    <source>
        <strain evidence="12">CZZ-1</strain>
    </source>
</reference>
<evidence type="ECO:0000256" key="1">
    <source>
        <dbReference type="ARBA" id="ARBA00013332"/>
    </source>
</evidence>
<dbReference type="SMART" id="SM00448">
    <property type="entry name" value="REC"/>
    <property type="match status" value="1"/>
</dbReference>
<dbReference type="RefSeq" id="WP_163490081.1">
    <property type="nucleotide sequence ID" value="NZ_JACVEL010000003.1"/>
</dbReference>
<dbReference type="PANTHER" id="PTHR48111:SF40">
    <property type="entry name" value="PHOSPHATE REGULON TRANSCRIPTIONAL REGULATORY PROTEIN PHOB"/>
    <property type="match status" value="1"/>
</dbReference>
<dbReference type="InterPro" id="IPR036388">
    <property type="entry name" value="WH-like_DNA-bd_sf"/>
</dbReference>